<sequence length="156" mass="18187">MGEARDSPRAVGERSSADEGCWTEHKRLANLTPCRINPFPPVKRSFARSLRREMTEAENKLWHELRDRRLDRTKFRRQIPFGKYIADFVCLEAGLIIEIDGSQHAGSESDRIRKAELEAKGFRVLRFWNDDVLKDLNAVCDTIIAYVRDTNLQPWR</sequence>
<dbReference type="CDD" id="cd01038">
    <property type="entry name" value="Endonuclease_DUF559"/>
    <property type="match status" value="1"/>
</dbReference>
<reference evidence="2 3" key="1">
    <citation type="submission" date="2016-10" db="EMBL/GenBank/DDBJ databases">
        <authorList>
            <person name="de Groot N.N."/>
        </authorList>
    </citation>
    <scope>NUCLEOTIDE SEQUENCE [LARGE SCALE GENOMIC DNA]</scope>
    <source>
        <strain evidence="2 3">CGMCC 1.12097</strain>
    </source>
</reference>
<evidence type="ECO:0000313" key="2">
    <source>
        <dbReference type="EMBL" id="SDA50979.1"/>
    </source>
</evidence>
<protein>
    <submittedName>
        <fullName evidence="2">Very-short-patch-repair endonuclease</fullName>
    </submittedName>
</protein>
<name>A0A1G5VYP1_9HYPH</name>
<dbReference type="EMBL" id="FMXM01000003">
    <property type="protein sequence ID" value="SDA50979.1"/>
    <property type="molecule type" value="Genomic_DNA"/>
</dbReference>
<dbReference type="GO" id="GO:0004519">
    <property type="term" value="F:endonuclease activity"/>
    <property type="evidence" value="ECO:0007669"/>
    <property type="project" value="UniProtKB-KW"/>
</dbReference>
<evidence type="ECO:0000259" key="1">
    <source>
        <dbReference type="Pfam" id="PF04480"/>
    </source>
</evidence>
<feature type="domain" description="DUF559" evidence="1">
    <location>
        <begin position="44"/>
        <end position="146"/>
    </location>
</feature>
<evidence type="ECO:0000313" key="3">
    <source>
        <dbReference type="Proteomes" id="UP000198588"/>
    </source>
</evidence>
<accession>A0A1G5VYP1</accession>
<proteinExistence type="predicted"/>
<dbReference type="Pfam" id="PF04480">
    <property type="entry name" value="DUF559"/>
    <property type="match status" value="1"/>
</dbReference>
<gene>
    <name evidence="2" type="ORF">SAMN02927914_00958</name>
</gene>
<dbReference type="Gene3D" id="3.40.960.10">
    <property type="entry name" value="VSR Endonuclease"/>
    <property type="match status" value="1"/>
</dbReference>
<dbReference type="AlphaFoldDB" id="A0A1G5VYP1"/>
<dbReference type="STRING" id="1165689.SAMN02927914_00958"/>
<dbReference type="SUPFAM" id="SSF52980">
    <property type="entry name" value="Restriction endonuclease-like"/>
    <property type="match status" value="1"/>
</dbReference>
<organism evidence="2 3">
    <name type="scientific">Mesorhizobium qingshengii</name>
    <dbReference type="NCBI Taxonomy" id="1165689"/>
    <lineage>
        <taxon>Bacteria</taxon>
        <taxon>Pseudomonadati</taxon>
        <taxon>Pseudomonadota</taxon>
        <taxon>Alphaproteobacteria</taxon>
        <taxon>Hyphomicrobiales</taxon>
        <taxon>Phyllobacteriaceae</taxon>
        <taxon>Mesorhizobium</taxon>
    </lineage>
</organism>
<keyword evidence="2" id="KW-0540">Nuclease</keyword>
<keyword evidence="2" id="KW-0255">Endonuclease</keyword>
<keyword evidence="2" id="KW-0378">Hydrolase</keyword>
<dbReference type="PANTHER" id="PTHR38590">
    <property type="entry name" value="BLL0828 PROTEIN"/>
    <property type="match status" value="1"/>
</dbReference>
<dbReference type="InterPro" id="IPR011335">
    <property type="entry name" value="Restrct_endonuc-II-like"/>
</dbReference>
<dbReference type="InterPro" id="IPR047216">
    <property type="entry name" value="Endonuclease_DUF559_bact"/>
</dbReference>
<dbReference type="Proteomes" id="UP000198588">
    <property type="component" value="Unassembled WGS sequence"/>
</dbReference>
<dbReference type="InterPro" id="IPR007569">
    <property type="entry name" value="DUF559"/>
</dbReference>
<dbReference type="PANTHER" id="PTHR38590:SF1">
    <property type="entry name" value="BLL0828 PROTEIN"/>
    <property type="match status" value="1"/>
</dbReference>